<organism evidence="3 4">
    <name type="scientific">Odinarchaeota yellowstonii (strain LCB_4)</name>
    <dbReference type="NCBI Taxonomy" id="1841599"/>
    <lineage>
        <taxon>Archaea</taxon>
        <taxon>Promethearchaeati</taxon>
        <taxon>Candidatus Odinarchaeota</taxon>
        <taxon>Candidatus Odinarchaeia</taxon>
        <taxon>Candidatus Odinarchaeales</taxon>
        <taxon>Candidatus Odinarchaeaceae</taxon>
        <taxon>Candidatus Odinarchaeum</taxon>
    </lineage>
</organism>
<dbReference type="Pfam" id="PF13649">
    <property type="entry name" value="Methyltransf_25"/>
    <property type="match status" value="1"/>
</dbReference>
<dbReference type="InterPro" id="IPR041698">
    <property type="entry name" value="Methyltransf_25"/>
</dbReference>
<dbReference type="AlphaFoldDB" id="A0AAF0IB70"/>
<dbReference type="Proteomes" id="UP000186851">
    <property type="component" value="Chromosome"/>
</dbReference>
<keyword evidence="3" id="KW-0489">Methyltransferase</keyword>
<proteinExistence type="predicted"/>
<dbReference type="CDD" id="cd02440">
    <property type="entry name" value="AdoMet_MTases"/>
    <property type="match status" value="1"/>
</dbReference>
<evidence type="ECO:0000313" key="4">
    <source>
        <dbReference type="Proteomes" id="UP000186851"/>
    </source>
</evidence>
<name>A0AAF0IB70_ODILC</name>
<reference evidence="3" key="2">
    <citation type="journal article" date="2022" name="Nat. Microbiol.">
        <title>A closed Candidatus Odinarchaeum chromosome exposes Asgard archaeal viruses.</title>
        <authorList>
            <person name="Tamarit D."/>
            <person name="Caceres E.F."/>
            <person name="Krupovic M."/>
            <person name="Nijland R."/>
            <person name="Eme L."/>
            <person name="Robinson N.P."/>
            <person name="Ettema T.J.G."/>
        </authorList>
    </citation>
    <scope>NUCLEOTIDE SEQUENCE</scope>
    <source>
        <strain evidence="3">LCB_4</strain>
    </source>
</reference>
<reference evidence="3" key="1">
    <citation type="journal article" date="2017" name="Nature">
        <title>Asgard archaea illuminate the origin of eukaryotic cellular complexity.</title>
        <authorList>
            <person name="Zaremba-Niedzwiedzka K."/>
            <person name="Caceres E.F."/>
            <person name="Saw J.H."/>
            <person name="Backstrom D."/>
            <person name="Juzokaite L."/>
            <person name="Vancaester E."/>
            <person name="Seitz K.W."/>
            <person name="Anantharaman K."/>
            <person name="Starnawski P."/>
            <person name="Kjeldsen K.U."/>
            <person name="Scott M.B."/>
            <person name="Nunoura T."/>
            <person name="Banfield J.F."/>
            <person name="Schramm A."/>
            <person name="Baker B.J."/>
            <person name="Spang A."/>
            <person name="Ettema T.J.G."/>
        </authorList>
    </citation>
    <scope>NUCLEOTIDE SEQUENCE</scope>
    <source>
        <strain evidence="3">LCB_4</strain>
    </source>
</reference>
<gene>
    <name evidence="3" type="ORF">OdinLCB4_000500</name>
</gene>
<evidence type="ECO:0000259" key="2">
    <source>
        <dbReference type="Pfam" id="PF13649"/>
    </source>
</evidence>
<keyword evidence="1" id="KW-0808">Transferase</keyword>
<evidence type="ECO:0000313" key="3">
    <source>
        <dbReference type="EMBL" id="WEU40448.1"/>
    </source>
</evidence>
<dbReference type="GO" id="GO:0032259">
    <property type="term" value="P:methylation"/>
    <property type="evidence" value="ECO:0007669"/>
    <property type="project" value="UniProtKB-KW"/>
</dbReference>
<feature type="domain" description="Methyltransferase" evidence="2">
    <location>
        <begin position="41"/>
        <end position="133"/>
    </location>
</feature>
<protein>
    <submittedName>
        <fullName evidence="3">Class I SAM-dependent methyltransferase</fullName>
    </submittedName>
</protein>
<dbReference type="KEGG" id="oyw:OdinLCB4_000500"/>
<accession>A0AAF0IB70</accession>
<dbReference type="Gene3D" id="3.40.50.150">
    <property type="entry name" value="Vaccinia Virus protein VP39"/>
    <property type="match status" value="1"/>
</dbReference>
<sequence>MTEDWETQWSRTWSNVPLWWAILWRGYRKLLKEVDLDSPKIMELGCGSGRTSLALAKLFRGEVTLVDNSKAAISKAKQTFRNQNIKTKFIIGDLFSLRLKGGYDLVHSEGLIEHFKGERLDELIKLHCSLCNSKGYVIIFAPTPSKIYKTWRFLQERLGVWYYGDEKPMMEDELKNLCERNGLHVVKTVKTPFQVGVLCKPST</sequence>
<dbReference type="InterPro" id="IPR029063">
    <property type="entry name" value="SAM-dependent_MTases_sf"/>
</dbReference>
<dbReference type="SUPFAM" id="SSF53335">
    <property type="entry name" value="S-adenosyl-L-methionine-dependent methyltransferases"/>
    <property type="match status" value="1"/>
</dbReference>
<evidence type="ECO:0000256" key="1">
    <source>
        <dbReference type="ARBA" id="ARBA00022679"/>
    </source>
</evidence>
<dbReference type="PANTHER" id="PTHR43861">
    <property type="entry name" value="TRANS-ACONITATE 2-METHYLTRANSFERASE-RELATED"/>
    <property type="match status" value="1"/>
</dbReference>
<dbReference type="EMBL" id="CP091871">
    <property type="protein sequence ID" value="WEU40448.1"/>
    <property type="molecule type" value="Genomic_DNA"/>
</dbReference>
<dbReference type="GO" id="GO:0008168">
    <property type="term" value="F:methyltransferase activity"/>
    <property type="evidence" value="ECO:0007669"/>
    <property type="project" value="UniProtKB-KW"/>
</dbReference>